<dbReference type="GO" id="GO:0055085">
    <property type="term" value="P:transmembrane transport"/>
    <property type="evidence" value="ECO:0007669"/>
    <property type="project" value="InterPro"/>
</dbReference>
<protein>
    <recommendedName>
        <fullName evidence="11">Malate transporter</fullName>
    </recommendedName>
</protein>
<evidence type="ECO:0000256" key="4">
    <source>
        <dbReference type="ARBA" id="ARBA00022475"/>
    </source>
</evidence>
<dbReference type="EMBL" id="BQXY01000001">
    <property type="protein sequence ID" value="GKU24441.1"/>
    <property type="molecule type" value="Genomic_DNA"/>
</dbReference>
<dbReference type="AlphaFoldDB" id="A0A9W5Y0H5"/>
<dbReference type="Pfam" id="PF03547">
    <property type="entry name" value="Mem_trans"/>
    <property type="match status" value="1"/>
</dbReference>
<evidence type="ECO:0000256" key="2">
    <source>
        <dbReference type="ARBA" id="ARBA00010145"/>
    </source>
</evidence>
<dbReference type="InterPro" id="IPR038770">
    <property type="entry name" value="Na+/solute_symporter_sf"/>
</dbReference>
<dbReference type="PANTHER" id="PTHR36838">
    <property type="entry name" value="AUXIN EFFLUX CARRIER FAMILY PROTEIN"/>
    <property type="match status" value="1"/>
</dbReference>
<evidence type="ECO:0000256" key="6">
    <source>
        <dbReference type="ARBA" id="ARBA00022989"/>
    </source>
</evidence>
<feature type="transmembrane region" description="Helical" evidence="8">
    <location>
        <begin position="63"/>
        <end position="85"/>
    </location>
</feature>
<feature type="transmembrane region" description="Helical" evidence="8">
    <location>
        <begin position="135"/>
        <end position="155"/>
    </location>
</feature>
<evidence type="ECO:0008006" key="11">
    <source>
        <dbReference type="Google" id="ProtNLM"/>
    </source>
</evidence>
<dbReference type="Proteomes" id="UP001057868">
    <property type="component" value="Unassembled WGS sequence"/>
</dbReference>
<feature type="transmembrane region" description="Helical" evidence="8">
    <location>
        <begin position="36"/>
        <end position="57"/>
    </location>
</feature>
<dbReference type="InterPro" id="IPR004776">
    <property type="entry name" value="Mem_transp_PIN-like"/>
</dbReference>
<organism evidence="9 10">
    <name type="scientific">Clostridium folliculivorans</name>
    <dbReference type="NCBI Taxonomy" id="2886038"/>
    <lineage>
        <taxon>Bacteria</taxon>
        <taxon>Bacillati</taxon>
        <taxon>Bacillota</taxon>
        <taxon>Clostridia</taxon>
        <taxon>Eubacteriales</taxon>
        <taxon>Clostridiaceae</taxon>
        <taxon>Clostridium</taxon>
    </lineage>
</organism>
<evidence type="ECO:0000256" key="8">
    <source>
        <dbReference type="SAM" id="Phobius"/>
    </source>
</evidence>
<evidence type="ECO:0000256" key="5">
    <source>
        <dbReference type="ARBA" id="ARBA00022692"/>
    </source>
</evidence>
<evidence type="ECO:0000256" key="1">
    <source>
        <dbReference type="ARBA" id="ARBA00004651"/>
    </source>
</evidence>
<reference evidence="9" key="1">
    <citation type="journal article" date="2023" name="Int. J. Syst. Evol. Microbiol.">
        <title>&lt;i&gt;Clostridium folliculivorans&lt;/i&gt; sp. nov., isolated from soil samples of an organic paddy in Japan.</title>
        <authorList>
            <person name="Tazawa J."/>
            <person name="Kobayashi H."/>
            <person name="Tanizawa Y."/>
            <person name="Uchino A."/>
            <person name="Tanaka F."/>
            <person name="Urashima Y."/>
            <person name="Miura S."/>
            <person name="Sakamoto M."/>
            <person name="Ohkuma M."/>
            <person name="Tohno M."/>
        </authorList>
    </citation>
    <scope>NUCLEOTIDE SEQUENCE</scope>
    <source>
        <strain evidence="9">D1-1</strain>
    </source>
</reference>
<comment type="similarity">
    <text evidence="2">Belongs to the auxin efflux carrier (TC 2.A.69) family.</text>
</comment>
<keyword evidence="4" id="KW-1003">Cell membrane</keyword>
<keyword evidence="7 8" id="KW-0472">Membrane</keyword>
<dbReference type="Gene3D" id="1.20.1530.20">
    <property type="match status" value="1"/>
</dbReference>
<keyword evidence="6 8" id="KW-1133">Transmembrane helix</keyword>
<proteinExistence type="inferred from homology"/>
<comment type="caution">
    <text evidence="9">The sequence shown here is derived from an EMBL/GenBank/DDBJ whole genome shotgun (WGS) entry which is preliminary data.</text>
</comment>
<keyword evidence="3" id="KW-0813">Transport</keyword>
<feature type="transmembrane region" description="Helical" evidence="8">
    <location>
        <begin position="167"/>
        <end position="192"/>
    </location>
</feature>
<evidence type="ECO:0000313" key="10">
    <source>
        <dbReference type="Proteomes" id="UP001057868"/>
    </source>
</evidence>
<feature type="transmembrane region" description="Helical" evidence="8">
    <location>
        <begin position="6"/>
        <end position="24"/>
    </location>
</feature>
<gene>
    <name evidence="9" type="ORF">CFOLD11_12670</name>
</gene>
<evidence type="ECO:0000256" key="7">
    <source>
        <dbReference type="ARBA" id="ARBA00023136"/>
    </source>
</evidence>
<feature type="transmembrane region" description="Helical" evidence="8">
    <location>
        <begin position="105"/>
        <end position="123"/>
    </location>
</feature>
<dbReference type="PANTHER" id="PTHR36838:SF1">
    <property type="entry name" value="SLR1864 PROTEIN"/>
    <property type="match status" value="1"/>
</dbReference>
<sequence length="249" mass="27504">MFSRGSINTLHSMIICYVLGTLIAKAIKLPSNRRGIFAATISISNTLFVGLPVNVALFGDSSIPFVFIYFIANMSLFWTIGAYGISRDGGRKGNIFSKENLKKMVSPPLCTFIIAVILIFLEANLPKFLMDTFKYMGNMLTPLSMLYIGITIYNIDFKEMKWDKSMSLIVIGRFVISPLLVFFLCSSVVMPVLMKKVFIIQSAMPAMSVTSVLAEAGGGDHKYAAIVTTMTTIATLLFLPIYIILLSKV</sequence>
<name>A0A9W5Y0H5_9CLOT</name>
<comment type="subcellular location">
    <subcellularLocation>
        <location evidence="1">Cell membrane</location>
        <topology evidence="1">Multi-pass membrane protein</topology>
    </subcellularLocation>
</comment>
<feature type="transmembrane region" description="Helical" evidence="8">
    <location>
        <begin position="223"/>
        <end position="245"/>
    </location>
</feature>
<evidence type="ECO:0000313" key="9">
    <source>
        <dbReference type="EMBL" id="GKU24441.1"/>
    </source>
</evidence>
<accession>A0A9W5Y0H5</accession>
<evidence type="ECO:0000256" key="3">
    <source>
        <dbReference type="ARBA" id="ARBA00022448"/>
    </source>
</evidence>
<keyword evidence="5 8" id="KW-0812">Transmembrane</keyword>
<dbReference type="GO" id="GO:0005886">
    <property type="term" value="C:plasma membrane"/>
    <property type="evidence" value="ECO:0007669"/>
    <property type="project" value="UniProtKB-SubCell"/>
</dbReference>
<keyword evidence="10" id="KW-1185">Reference proteome</keyword>